<dbReference type="RefSeq" id="XP_013761129.1">
    <property type="nucleotide sequence ID" value="XM_013905675.1"/>
</dbReference>
<dbReference type="eggNOG" id="ENOG502SB3R">
    <property type="taxonomic scope" value="Eukaryota"/>
</dbReference>
<dbReference type="Proteomes" id="UP000054408">
    <property type="component" value="Unassembled WGS sequence"/>
</dbReference>
<evidence type="ECO:0000313" key="1">
    <source>
        <dbReference type="EMBL" id="KNC56087.1"/>
    </source>
</evidence>
<reference evidence="1 2" key="1">
    <citation type="submission" date="2010-05" db="EMBL/GenBank/DDBJ databases">
        <title>The Genome Sequence of Thecamonas trahens ATCC 50062.</title>
        <authorList>
            <consortium name="The Broad Institute Genome Sequencing Platform"/>
            <person name="Russ C."/>
            <person name="Cuomo C."/>
            <person name="Shea T."/>
            <person name="Young S.K."/>
            <person name="Zeng Q."/>
            <person name="Koehrsen M."/>
            <person name="Haas B."/>
            <person name="Borodovsky M."/>
            <person name="Guigo R."/>
            <person name="Alvarado L."/>
            <person name="Berlin A."/>
            <person name="Bochicchio J."/>
            <person name="Borenstein D."/>
            <person name="Chapman S."/>
            <person name="Chen Z."/>
            <person name="Freedman E."/>
            <person name="Gellesch M."/>
            <person name="Goldberg J."/>
            <person name="Griggs A."/>
            <person name="Gujja S."/>
            <person name="Heilman E."/>
            <person name="Heiman D."/>
            <person name="Hepburn T."/>
            <person name="Howarth C."/>
            <person name="Jen D."/>
            <person name="Larson L."/>
            <person name="Mehta T."/>
            <person name="Park D."/>
            <person name="Pearson M."/>
            <person name="Roberts A."/>
            <person name="Saif S."/>
            <person name="Shenoy N."/>
            <person name="Sisk P."/>
            <person name="Stolte C."/>
            <person name="Sykes S."/>
            <person name="Thomson T."/>
            <person name="Walk T."/>
            <person name="White J."/>
            <person name="Yandava C."/>
            <person name="Burger G."/>
            <person name="Gray M.W."/>
            <person name="Holland P.W.H."/>
            <person name="King N."/>
            <person name="Lang F.B.F."/>
            <person name="Roger A.J."/>
            <person name="Ruiz-Trillo I."/>
            <person name="Lander E."/>
            <person name="Nusbaum C."/>
        </authorList>
    </citation>
    <scope>NUCLEOTIDE SEQUENCE [LARGE SCALE GENOMIC DNA]</scope>
    <source>
        <strain evidence="1 2">ATCC 50062</strain>
    </source>
</reference>
<name>A0A0L0DVB1_THETB</name>
<dbReference type="OrthoDB" id="526941at2759"/>
<sequence length="504" mass="55447">MTIKQAWVLVLALTAANLMYAGYVAQLHAAILREPLTAPRVEGSTTTERTLVVYAYYENIDLGYRDNAAYFLRHGVLAGSADIDFVIVISGEHTLDSLTIRPSQRSASAILGAPDSEWPINAPNVLFVTKDNRCYDFGAYAFGLDAAKEWKPEARYTKFVLINSSVRGPFLPRYITEAVPAVPWTSWLTSRVTGSVKLVGTSINCQCYAVSDEHDEWPPPATSDDTAERSLVESLWSSLVSVADTLVGGGKHGSETRCLPHVQSMVLATDVTGLAAMRRASVFECHSKLAHVVFYSEIGASKAIYDAGYDVSSLMLKYAGSERDHSFSWREQYLSGSASCNRGANPTLHSSYDGRALDALEVMFVKAKKELSPGYNTVAALSRYALAIEVAADSELGVHVRDSNAMVDDKRIAQRIRDAFAAEARAAADCSLDFDDAFYLAANHDVAEVGMEPYMHWQRDGFFEGRRFRWKAPTAADEPGTAIGIPRKCEPLLRTRMFHGIDYD</sequence>
<dbReference type="STRING" id="461836.A0A0L0DVB1"/>
<dbReference type="AlphaFoldDB" id="A0A0L0DVB1"/>
<evidence type="ECO:0000313" key="2">
    <source>
        <dbReference type="Proteomes" id="UP000054408"/>
    </source>
</evidence>
<keyword evidence="2" id="KW-1185">Reference proteome</keyword>
<dbReference type="GeneID" id="25561808"/>
<proteinExistence type="predicted"/>
<protein>
    <submittedName>
        <fullName evidence="1">Uncharacterized protein</fullName>
    </submittedName>
</protein>
<dbReference type="EMBL" id="GL349440">
    <property type="protein sequence ID" value="KNC56087.1"/>
    <property type="molecule type" value="Genomic_DNA"/>
</dbReference>
<accession>A0A0L0DVB1</accession>
<organism evidence="1 2">
    <name type="scientific">Thecamonas trahens ATCC 50062</name>
    <dbReference type="NCBI Taxonomy" id="461836"/>
    <lineage>
        <taxon>Eukaryota</taxon>
        <taxon>Apusozoa</taxon>
        <taxon>Apusomonadida</taxon>
        <taxon>Apusomonadidae</taxon>
        <taxon>Thecamonas</taxon>
    </lineage>
</organism>
<gene>
    <name evidence="1" type="ORF">AMSG_02100</name>
</gene>